<dbReference type="GO" id="GO:0016887">
    <property type="term" value="F:ATP hydrolysis activity"/>
    <property type="evidence" value="ECO:0007669"/>
    <property type="project" value="InterPro"/>
</dbReference>
<organism evidence="14 15">
    <name type="scientific">Phytophthora rubi</name>
    <dbReference type="NCBI Taxonomy" id="129364"/>
    <lineage>
        <taxon>Eukaryota</taxon>
        <taxon>Sar</taxon>
        <taxon>Stramenopiles</taxon>
        <taxon>Oomycota</taxon>
        <taxon>Peronosporomycetes</taxon>
        <taxon>Peronosporales</taxon>
        <taxon>Peronosporaceae</taxon>
        <taxon>Phytophthora</taxon>
    </lineage>
</organism>
<dbReference type="GO" id="GO:0003677">
    <property type="term" value="F:DNA binding"/>
    <property type="evidence" value="ECO:0007669"/>
    <property type="project" value="TreeGrafter"/>
</dbReference>
<dbReference type="Gene3D" id="3.30.70.1620">
    <property type="match status" value="1"/>
</dbReference>
<dbReference type="SUPFAM" id="SSF57997">
    <property type="entry name" value="Tropomyosin"/>
    <property type="match status" value="1"/>
</dbReference>
<protein>
    <recommendedName>
        <fullName evidence="10">Structural maintenance of chromosomes protein</fullName>
    </recommendedName>
</protein>
<dbReference type="SUPFAM" id="SSF52540">
    <property type="entry name" value="P-loop containing nucleoside triphosphate hydrolases"/>
    <property type="match status" value="1"/>
</dbReference>
<dbReference type="Gene3D" id="3.40.50.300">
    <property type="entry name" value="P-loop containing nucleotide triphosphate hydrolases"/>
    <property type="match status" value="2"/>
</dbReference>
<evidence type="ECO:0000256" key="5">
    <source>
        <dbReference type="ARBA" id="ARBA00022618"/>
    </source>
</evidence>
<accession>A0A6A3J9J0</accession>
<dbReference type="GO" id="GO:0007062">
    <property type="term" value="P:sister chromatid cohesion"/>
    <property type="evidence" value="ECO:0007669"/>
    <property type="project" value="InterPro"/>
</dbReference>
<dbReference type="InterPro" id="IPR036277">
    <property type="entry name" value="SMC_hinge_sf"/>
</dbReference>
<feature type="compositionally biased region" description="Basic and acidic residues" evidence="12">
    <location>
        <begin position="503"/>
        <end position="522"/>
    </location>
</feature>
<dbReference type="GO" id="GO:0005524">
    <property type="term" value="F:ATP binding"/>
    <property type="evidence" value="ECO:0007669"/>
    <property type="project" value="InterPro"/>
</dbReference>
<feature type="coiled-coil region" evidence="11">
    <location>
        <begin position="856"/>
        <end position="925"/>
    </location>
</feature>
<keyword evidence="8 10" id="KW-0539">Nucleus</keyword>
<evidence type="ECO:0000256" key="12">
    <source>
        <dbReference type="SAM" id="MobiDB-lite"/>
    </source>
</evidence>
<dbReference type="Pfam" id="PF02463">
    <property type="entry name" value="SMC_N"/>
    <property type="match status" value="1"/>
</dbReference>
<sequence length="1263" mass="143979">MGRIARLELENFKSYGGAHVVGPFQRFTAVVGPNGSGKSNLMDAISFVLGVHSRHLRSTQLKDLIHKAPTDGDTTNARAAVVTLVYELADGERAPSASRAAQQQQQQQHKEVQFTRLISHKGAGSYRVDGRDVSAETYQAQLKEIGILVRARNFLVFQGDVESVASKSPAELTKLFEQISMADELKAEYERLLEEKNAAEEDTIFAYKRKKGLVAEKRLVREQKEEAEQFRQKLEEVNELRVEHYLWQLFQVQDDVKQREETVRQFQEAGATCATKEDAVAQVYHEKKKGLSAVLREVKANRERIQGFQNEMEDIQPQVIQLREQTRYSQKKIVEAQTAEKTMKRRLEGKSTEVDSLKRDLQELERVKAELDANQSRRAAQGGEGAALVLEGARLEEYHRIKEDVQVKTNLLRNELESILRQQTTDQNKVQTLTQDRQENLKLVEMLTEDLKQADERIVSMKHVISQTEQDIAEAQKNIHKADEENRGQAQKKEKLSQQLDRVNNKLRDLKDDKRQSQAEARKAETLETLKRLYPGVRGRLVDLCKPIQRKYNMAVTVATGKHMDAIVVTDYRTGQDCIQYLRDSRAGSAQFIPLDKIRVKPINERFRGLGNNIKMVVDVIECDAEIEPALHYAVGDTVVCDSIDIARDLCFRQNEKVKAVTLDGMVVSKNGSMTGGKTQNDVRRAGRWDEKEVEALQQQKNDLVETIRTTERHGASYAKLQSLRTQLEGLESRLSHAKADLGITETKRPKIQARIDEANKRMTEIIEPELEKFEAAASSRKGSITSLQEQIHGVEDDMFADFSEAVGVESMRVYEEKVLKRHHKVIETRRKITDHEAKLRAQIDYLQSQDFNQPMLDAQERASREAEHLKQLAEEESGLMKRVAALRKERKQQEELRKNLSAKVEELEKELREIGSKKAKYEERKGKIQRRIASEETVLERLKDHKTEIFKRASLDQITLPTIRRQSSNGTEDVEMEDVSATSVPLNTSSSNGQDSLEGSDLLVEGDAANQEVDFSTLPDAHVVVDDKEFDDINAKYEKRIGVLLTELERMQPNMRALDKFDVIQNRIGKEEEELDRIKQKSFETATKFEEVKQARFDRFMEAFKHISGVIDSTYKQLTKSSKHPLGGTAYLNLENDEEPYLNGMKYHAMPPMKRFREMEHLSGGEKTVAALALLFAIHNYRPSPFFVLDEVDAALDNVNVNKVSTYIANCDFQCVVISLKDSFYEKADALVGICKDITLQQSKSMTLDLTKTCGLRPSFRA</sequence>
<evidence type="ECO:0000259" key="13">
    <source>
        <dbReference type="SMART" id="SM00968"/>
    </source>
</evidence>
<feature type="region of interest" description="Disordered" evidence="12">
    <location>
        <begin position="964"/>
        <end position="998"/>
    </location>
</feature>
<dbReference type="PANTHER" id="PTHR18937">
    <property type="entry name" value="STRUCTURAL MAINTENANCE OF CHROMOSOMES SMC FAMILY MEMBER"/>
    <property type="match status" value="1"/>
</dbReference>
<dbReference type="InterPro" id="IPR010935">
    <property type="entry name" value="SMC_hinge"/>
</dbReference>
<keyword evidence="7 11" id="KW-0175">Coiled coil</keyword>
<feature type="compositionally biased region" description="Polar residues" evidence="12">
    <location>
        <begin position="981"/>
        <end position="998"/>
    </location>
</feature>
<feature type="region of interest" description="Disordered" evidence="12">
    <location>
        <begin position="478"/>
        <end position="522"/>
    </location>
</feature>
<evidence type="ECO:0000256" key="3">
    <source>
        <dbReference type="ARBA" id="ARBA00005597"/>
    </source>
</evidence>
<dbReference type="InterPro" id="IPR028468">
    <property type="entry name" value="Smc1_ABC"/>
</dbReference>
<evidence type="ECO:0000256" key="10">
    <source>
        <dbReference type="PIRNR" id="PIRNR005719"/>
    </source>
</evidence>
<dbReference type="InterPro" id="IPR027417">
    <property type="entry name" value="P-loop_NTPase"/>
</dbReference>
<feature type="domain" description="SMC hinge" evidence="13">
    <location>
        <begin position="535"/>
        <end position="651"/>
    </location>
</feature>
<dbReference type="Gene3D" id="1.20.1060.20">
    <property type="match status" value="1"/>
</dbReference>
<dbReference type="Proteomes" id="UP000435112">
    <property type="component" value="Unassembled WGS sequence"/>
</dbReference>
<evidence type="ECO:0000256" key="9">
    <source>
        <dbReference type="ARBA" id="ARBA00023306"/>
    </source>
</evidence>
<evidence type="ECO:0000256" key="7">
    <source>
        <dbReference type="ARBA" id="ARBA00023054"/>
    </source>
</evidence>
<comment type="subcellular location">
    <subcellularLocation>
        <location evidence="2">Chromosome</location>
    </subcellularLocation>
    <subcellularLocation>
        <location evidence="1 10">Nucleus</location>
    </subcellularLocation>
</comment>
<comment type="caution">
    <text evidence="14">The sequence shown here is derived from an EMBL/GenBank/DDBJ whole genome shotgun (WGS) entry which is preliminary data.</text>
</comment>
<dbReference type="AlphaFoldDB" id="A0A6A3J9J0"/>
<evidence type="ECO:0000256" key="2">
    <source>
        <dbReference type="ARBA" id="ARBA00004286"/>
    </source>
</evidence>
<keyword evidence="5" id="KW-0132">Cell division</keyword>
<feature type="coiled-coil region" evidence="11">
    <location>
        <begin position="347"/>
        <end position="377"/>
    </location>
</feature>
<evidence type="ECO:0000256" key="11">
    <source>
        <dbReference type="SAM" id="Coils"/>
    </source>
</evidence>
<dbReference type="Pfam" id="PF06470">
    <property type="entry name" value="SMC_hinge"/>
    <property type="match status" value="1"/>
</dbReference>
<feature type="coiled-coil region" evidence="11">
    <location>
        <begin position="175"/>
        <end position="240"/>
    </location>
</feature>
<evidence type="ECO:0000256" key="4">
    <source>
        <dbReference type="ARBA" id="ARBA00022454"/>
    </source>
</evidence>
<evidence type="ECO:0000256" key="1">
    <source>
        <dbReference type="ARBA" id="ARBA00004123"/>
    </source>
</evidence>
<dbReference type="EMBL" id="QXFU01002262">
    <property type="protein sequence ID" value="KAE8988183.1"/>
    <property type="molecule type" value="Genomic_DNA"/>
</dbReference>
<dbReference type="SUPFAM" id="SSF75553">
    <property type="entry name" value="Smc hinge domain"/>
    <property type="match status" value="1"/>
</dbReference>
<dbReference type="SMART" id="SM00968">
    <property type="entry name" value="SMC_hinge"/>
    <property type="match status" value="1"/>
</dbReference>
<dbReference type="InterPro" id="IPR003395">
    <property type="entry name" value="RecF/RecN/SMC_N"/>
</dbReference>
<dbReference type="OrthoDB" id="5575062at2759"/>
<dbReference type="GO" id="GO:0051301">
    <property type="term" value="P:cell division"/>
    <property type="evidence" value="ECO:0007669"/>
    <property type="project" value="UniProtKB-KW"/>
</dbReference>
<evidence type="ECO:0000313" key="14">
    <source>
        <dbReference type="EMBL" id="KAE8988183.1"/>
    </source>
</evidence>
<keyword evidence="9" id="KW-0131">Cell cycle</keyword>
<dbReference type="PANTHER" id="PTHR18937:SF12">
    <property type="entry name" value="STRUCTURAL MAINTENANCE OF CHROMOSOMES PROTEIN"/>
    <property type="match status" value="1"/>
</dbReference>
<feature type="compositionally biased region" description="Basic and acidic residues" evidence="12">
    <location>
        <begin position="480"/>
        <end position="496"/>
    </location>
</feature>
<dbReference type="InterPro" id="IPR024704">
    <property type="entry name" value="SMC"/>
</dbReference>
<dbReference type="GO" id="GO:0008278">
    <property type="term" value="C:cohesin complex"/>
    <property type="evidence" value="ECO:0007669"/>
    <property type="project" value="InterPro"/>
</dbReference>
<keyword evidence="4" id="KW-0158">Chromosome</keyword>
<proteinExistence type="inferred from homology"/>
<feature type="coiled-coil region" evidence="11">
    <location>
        <begin position="694"/>
        <end position="741"/>
    </location>
</feature>
<dbReference type="CDD" id="cd03275">
    <property type="entry name" value="ABC_SMC1_euk"/>
    <property type="match status" value="1"/>
</dbReference>
<dbReference type="PIRSF" id="PIRSF005719">
    <property type="entry name" value="SMC"/>
    <property type="match status" value="1"/>
</dbReference>
<gene>
    <name evidence="14" type="ORF">PR002_g21838</name>
</gene>
<evidence type="ECO:0000256" key="6">
    <source>
        <dbReference type="ARBA" id="ARBA00022776"/>
    </source>
</evidence>
<evidence type="ECO:0000313" key="15">
    <source>
        <dbReference type="Proteomes" id="UP000435112"/>
    </source>
</evidence>
<reference evidence="14 15" key="1">
    <citation type="submission" date="2018-09" db="EMBL/GenBank/DDBJ databases">
        <title>Genomic investigation of the strawberry pathogen Phytophthora fragariae indicates pathogenicity is determined by transcriptional variation in three key races.</title>
        <authorList>
            <person name="Adams T.M."/>
            <person name="Armitage A.D."/>
            <person name="Sobczyk M.K."/>
            <person name="Bates H.J."/>
            <person name="Dunwell J.M."/>
            <person name="Nellist C.F."/>
            <person name="Harrison R.J."/>
        </authorList>
    </citation>
    <scope>NUCLEOTIDE SEQUENCE [LARGE SCALE GENOMIC DNA]</scope>
    <source>
        <strain evidence="14 15">SCRP324</strain>
    </source>
</reference>
<comment type="similarity">
    <text evidence="3">Belongs to the SMC family. SMC1 subfamily.</text>
</comment>
<keyword evidence="6" id="KW-0498">Mitosis</keyword>
<evidence type="ECO:0000256" key="8">
    <source>
        <dbReference type="ARBA" id="ARBA00023242"/>
    </source>
</evidence>
<dbReference type="GO" id="GO:0005634">
    <property type="term" value="C:nucleus"/>
    <property type="evidence" value="ECO:0007669"/>
    <property type="project" value="UniProtKB-SubCell"/>
</dbReference>
<name>A0A6A3J9J0_9STRA</name>